<dbReference type="Pfam" id="PF03959">
    <property type="entry name" value="FSH1"/>
    <property type="match status" value="1"/>
</dbReference>
<gene>
    <name evidence="2" type="ORF">RJ639_001001</name>
</gene>
<dbReference type="AlphaFoldDB" id="A0AA88XIB8"/>
<dbReference type="Gene3D" id="3.40.50.1820">
    <property type="entry name" value="alpha/beta hydrolase"/>
    <property type="match status" value="1"/>
</dbReference>
<evidence type="ECO:0000259" key="1">
    <source>
        <dbReference type="Pfam" id="PF03959"/>
    </source>
</evidence>
<dbReference type="EMBL" id="JAVXUP010000014">
    <property type="protein sequence ID" value="KAK3042925.1"/>
    <property type="molecule type" value="Genomic_DNA"/>
</dbReference>
<reference evidence="2" key="1">
    <citation type="submission" date="2022-12" db="EMBL/GenBank/DDBJ databases">
        <title>Draft genome assemblies for two species of Escallonia (Escalloniales).</title>
        <authorList>
            <person name="Chanderbali A."/>
            <person name="Dervinis C."/>
            <person name="Anghel I."/>
            <person name="Soltis D."/>
            <person name="Soltis P."/>
            <person name="Zapata F."/>
        </authorList>
    </citation>
    <scope>NUCLEOTIDE SEQUENCE</scope>
    <source>
        <strain evidence="2">UCBG64.0493</strain>
        <tissue evidence="2">Leaf</tissue>
    </source>
</reference>
<accession>A0AA88XIB8</accession>
<keyword evidence="3" id="KW-1185">Reference proteome</keyword>
<dbReference type="PANTHER" id="PTHR22778:SF52">
    <property type="entry name" value="SERINE HYDROLASE FSH DOMAIN-CONTAINING PROTEIN"/>
    <property type="match status" value="1"/>
</dbReference>
<protein>
    <recommendedName>
        <fullName evidence="1">Serine hydrolase domain-containing protein</fullName>
    </recommendedName>
</protein>
<dbReference type="PANTHER" id="PTHR22778">
    <property type="entry name" value="OVARIAN CANCER GENE-2 PROTEIN-RELATED"/>
    <property type="match status" value="1"/>
</dbReference>
<comment type="caution">
    <text evidence="2">The sequence shown here is derived from an EMBL/GenBank/DDBJ whole genome shotgun (WGS) entry which is preliminary data.</text>
</comment>
<organism evidence="2 3">
    <name type="scientific">Escallonia herrerae</name>
    <dbReference type="NCBI Taxonomy" id="1293975"/>
    <lineage>
        <taxon>Eukaryota</taxon>
        <taxon>Viridiplantae</taxon>
        <taxon>Streptophyta</taxon>
        <taxon>Embryophyta</taxon>
        <taxon>Tracheophyta</taxon>
        <taxon>Spermatophyta</taxon>
        <taxon>Magnoliopsida</taxon>
        <taxon>eudicotyledons</taxon>
        <taxon>Gunneridae</taxon>
        <taxon>Pentapetalae</taxon>
        <taxon>asterids</taxon>
        <taxon>campanulids</taxon>
        <taxon>Escalloniales</taxon>
        <taxon>Escalloniaceae</taxon>
        <taxon>Escallonia</taxon>
    </lineage>
</organism>
<dbReference type="InterPro" id="IPR029058">
    <property type="entry name" value="AB_hydrolase_fold"/>
</dbReference>
<dbReference type="InterPro" id="IPR005645">
    <property type="entry name" value="FSH-like_dom"/>
</dbReference>
<dbReference type="Proteomes" id="UP001188597">
    <property type="component" value="Unassembled WGS sequence"/>
</dbReference>
<name>A0AA88XIB8_9ASTE</name>
<evidence type="ECO:0000313" key="3">
    <source>
        <dbReference type="Proteomes" id="UP001188597"/>
    </source>
</evidence>
<proteinExistence type="predicted"/>
<sequence>MRQMLVTKPRVLCLHGYRESAAIMERHMEVWPNDVLEKMDLVFIDAPFPAEETSGPEGKCDSHLSWLGTNEDFTEFKNFDETIAYIEGCMVEPGPFDGLLRFSQGSMIAALLPGLQTQGVSLTKVDKIKFVIVIAGGKLGGSKFSAPELAKNVFSSPTECSSLHFIGEKDFAKPGGIELLGSYVNPFVIYHQEGHVIPKLGNMQKKIICLVKLLITLSVLQKLV</sequence>
<feature type="domain" description="Serine hydrolase" evidence="1">
    <location>
        <begin position="7"/>
        <end position="206"/>
    </location>
</feature>
<evidence type="ECO:0000313" key="2">
    <source>
        <dbReference type="EMBL" id="KAK3042925.1"/>
    </source>
</evidence>